<feature type="transmembrane region" description="Helical" evidence="9">
    <location>
        <begin position="1519"/>
        <end position="1542"/>
    </location>
</feature>
<protein>
    <submittedName>
        <fullName evidence="12">Uncharacterized protein</fullName>
    </submittedName>
</protein>
<dbReference type="InterPro" id="IPR011990">
    <property type="entry name" value="TPR-like_helical_dom_sf"/>
</dbReference>
<dbReference type="InterPro" id="IPR000276">
    <property type="entry name" value="GPCR_Rhodpsn"/>
</dbReference>
<organism evidence="12 13">
    <name type="scientific">Adineta steineri</name>
    <dbReference type="NCBI Taxonomy" id="433720"/>
    <lineage>
        <taxon>Eukaryota</taxon>
        <taxon>Metazoa</taxon>
        <taxon>Spiralia</taxon>
        <taxon>Gnathifera</taxon>
        <taxon>Rotifera</taxon>
        <taxon>Eurotatoria</taxon>
        <taxon>Bdelloidea</taxon>
        <taxon>Adinetida</taxon>
        <taxon>Adinetidae</taxon>
        <taxon>Adineta</taxon>
    </lineage>
</organism>
<dbReference type="InterPro" id="IPR050685">
    <property type="entry name" value="LDLR"/>
</dbReference>
<feature type="domain" description="EGF-like" evidence="10">
    <location>
        <begin position="1233"/>
        <end position="1275"/>
    </location>
</feature>
<dbReference type="InterPro" id="IPR036055">
    <property type="entry name" value="LDL_receptor-like_sf"/>
</dbReference>
<evidence type="ECO:0000256" key="7">
    <source>
        <dbReference type="PROSITE-ProRule" id="PRU00076"/>
    </source>
</evidence>
<keyword evidence="5 9" id="KW-0472">Membrane</keyword>
<dbReference type="SUPFAM" id="SSF57424">
    <property type="entry name" value="LDL receptor-like module"/>
    <property type="match status" value="3"/>
</dbReference>
<dbReference type="Proteomes" id="UP000663881">
    <property type="component" value="Unassembled WGS sequence"/>
</dbReference>
<reference evidence="12" key="1">
    <citation type="submission" date="2021-02" db="EMBL/GenBank/DDBJ databases">
        <authorList>
            <person name="Nowell W R."/>
        </authorList>
    </citation>
    <scope>NUCLEOTIDE SEQUENCE</scope>
</reference>
<dbReference type="PROSITE" id="PS00022">
    <property type="entry name" value="EGF_1"/>
    <property type="match status" value="2"/>
</dbReference>
<dbReference type="SUPFAM" id="SSF81321">
    <property type="entry name" value="Family A G protein-coupled receptor-like"/>
    <property type="match status" value="1"/>
</dbReference>
<feature type="disulfide bond" evidence="8">
    <location>
        <begin position="511"/>
        <end position="526"/>
    </location>
</feature>
<evidence type="ECO:0000256" key="9">
    <source>
        <dbReference type="SAM" id="Phobius"/>
    </source>
</evidence>
<dbReference type="Gene3D" id="1.25.40.10">
    <property type="entry name" value="Tetratricopeptide repeat domain"/>
    <property type="match status" value="1"/>
</dbReference>
<keyword evidence="6 7" id="KW-1015">Disulfide bond</keyword>
<dbReference type="InterPro" id="IPR002172">
    <property type="entry name" value="LDrepeatLR_classA_rpt"/>
</dbReference>
<dbReference type="Pfam" id="PF00001">
    <property type="entry name" value="7tm_1"/>
    <property type="match status" value="1"/>
</dbReference>
<feature type="transmembrane region" description="Helical" evidence="9">
    <location>
        <begin position="1629"/>
        <end position="1647"/>
    </location>
</feature>
<evidence type="ECO:0000259" key="11">
    <source>
        <dbReference type="PROSITE" id="PS50262"/>
    </source>
</evidence>
<dbReference type="PANTHER" id="PTHR24270">
    <property type="entry name" value="LOW-DENSITY LIPOPROTEIN RECEPTOR-RELATED"/>
    <property type="match status" value="1"/>
</dbReference>
<dbReference type="PROSITE" id="PS50262">
    <property type="entry name" value="G_PROTEIN_RECEP_F1_2"/>
    <property type="match status" value="1"/>
</dbReference>
<dbReference type="GO" id="GO:0004930">
    <property type="term" value="F:G protein-coupled receptor activity"/>
    <property type="evidence" value="ECO:0007669"/>
    <property type="project" value="InterPro"/>
</dbReference>
<feature type="disulfide bond" evidence="8">
    <location>
        <begin position="499"/>
        <end position="517"/>
    </location>
</feature>
<comment type="caution">
    <text evidence="12">The sequence shown here is derived from an EMBL/GenBank/DDBJ whole genome shotgun (WGS) entry which is preliminary data.</text>
</comment>
<evidence type="ECO:0000313" key="13">
    <source>
        <dbReference type="Proteomes" id="UP000663881"/>
    </source>
</evidence>
<dbReference type="PRINTS" id="PR00261">
    <property type="entry name" value="LDLRECEPTOR"/>
</dbReference>
<dbReference type="SMART" id="SM00192">
    <property type="entry name" value="LDLa"/>
    <property type="match status" value="8"/>
</dbReference>
<dbReference type="GO" id="GO:0016192">
    <property type="term" value="P:vesicle-mediated transport"/>
    <property type="evidence" value="ECO:0007669"/>
    <property type="project" value="UniProtKB-ARBA"/>
</dbReference>
<feature type="transmembrane region" description="Helical" evidence="9">
    <location>
        <begin position="1780"/>
        <end position="1804"/>
    </location>
</feature>
<feature type="disulfide bond" evidence="8">
    <location>
        <begin position="542"/>
        <end position="560"/>
    </location>
</feature>
<dbReference type="PROSITE" id="PS50026">
    <property type="entry name" value="EGF_3"/>
    <property type="match status" value="1"/>
</dbReference>
<dbReference type="InterPro" id="IPR017452">
    <property type="entry name" value="GPCR_Rhodpsn_7TM"/>
</dbReference>
<keyword evidence="4 9" id="KW-1133">Transmembrane helix</keyword>
<evidence type="ECO:0000256" key="2">
    <source>
        <dbReference type="ARBA" id="ARBA00022692"/>
    </source>
</evidence>
<gene>
    <name evidence="12" type="ORF">OKA104_LOCUS24067</name>
</gene>
<feature type="transmembrane region" description="Helical" evidence="9">
    <location>
        <begin position="1554"/>
        <end position="1576"/>
    </location>
</feature>
<dbReference type="InterPro" id="IPR000742">
    <property type="entry name" value="EGF"/>
</dbReference>
<evidence type="ECO:0000256" key="8">
    <source>
        <dbReference type="PROSITE-ProRule" id="PRU00124"/>
    </source>
</evidence>
<dbReference type="SUPFAM" id="SSF48452">
    <property type="entry name" value="TPR-like"/>
    <property type="match status" value="1"/>
</dbReference>
<comment type="subcellular location">
    <subcellularLocation>
        <location evidence="1">Membrane</location>
        <topology evidence="1">Single-pass membrane protein</topology>
    </subcellularLocation>
</comment>
<accession>A0A819HCT0</accession>
<dbReference type="PROSITE" id="PS50068">
    <property type="entry name" value="LDLRA_2"/>
    <property type="match status" value="4"/>
</dbReference>
<dbReference type="Gene3D" id="4.10.400.10">
    <property type="entry name" value="Low-density Lipoprotein Receptor"/>
    <property type="match status" value="1"/>
</dbReference>
<comment type="caution">
    <text evidence="7">Lacks conserved residue(s) required for the propagation of feature annotation.</text>
</comment>
<dbReference type="EMBL" id="CAJOAY010001889">
    <property type="protein sequence ID" value="CAF3898753.1"/>
    <property type="molecule type" value="Genomic_DNA"/>
</dbReference>
<evidence type="ECO:0000256" key="5">
    <source>
        <dbReference type="ARBA" id="ARBA00023136"/>
    </source>
</evidence>
<keyword evidence="7" id="KW-0245">EGF-like domain</keyword>
<evidence type="ECO:0000313" key="12">
    <source>
        <dbReference type="EMBL" id="CAF3898753.1"/>
    </source>
</evidence>
<evidence type="ECO:0000256" key="3">
    <source>
        <dbReference type="ARBA" id="ARBA00022737"/>
    </source>
</evidence>
<evidence type="ECO:0000256" key="1">
    <source>
        <dbReference type="ARBA" id="ARBA00004167"/>
    </source>
</evidence>
<dbReference type="GO" id="GO:0005886">
    <property type="term" value="C:plasma membrane"/>
    <property type="evidence" value="ECO:0007669"/>
    <property type="project" value="TreeGrafter"/>
</dbReference>
<evidence type="ECO:0000256" key="6">
    <source>
        <dbReference type="ARBA" id="ARBA00023157"/>
    </source>
</evidence>
<proteinExistence type="predicted"/>
<keyword evidence="2 9" id="KW-0812">Transmembrane</keyword>
<feature type="transmembrane region" description="Helical" evidence="9">
    <location>
        <begin position="1746"/>
        <end position="1768"/>
    </location>
</feature>
<dbReference type="Gene3D" id="2.10.25.10">
    <property type="entry name" value="Laminin"/>
    <property type="match status" value="1"/>
</dbReference>
<feature type="disulfide bond" evidence="7">
    <location>
        <begin position="1265"/>
        <end position="1274"/>
    </location>
</feature>
<evidence type="ECO:0000259" key="10">
    <source>
        <dbReference type="PROSITE" id="PS50026"/>
    </source>
</evidence>
<feature type="domain" description="G-protein coupled receptors family 1 profile" evidence="11">
    <location>
        <begin position="1534"/>
        <end position="1797"/>
    </location>
</feature>
<dbReference type="Gene3D" id="1.20.1070.10">
    <property type="entry name" value="Rhodopsin 7-helix transmembrane proteins"/>
    <property type="match status" value="1"/>
</dbReference>
<keyword evidence="3" id="KW-0677">Repeat</keyword>
<sequence>MKASEKPATSNLESFACLWLDQNINSTQDNRDTLKALRQAINHLRTFDDSDAYEQYIRQINQEKVILIVSGSWGRQIIPRLHDLPQLSAFYVFCQDHEANEQWANKYHKNNGVFTDRAKLIAQISKDQVARTKVEDGAAISVISSGAQSLEARNAIFMCGVERVIFEIEIDPRLQTKAFADITQSSYFQNEDEILIILGALFRIEKITEDKKDRLWVARLSLASEDDFHLKETFAYMKDTIGDDTDLDSLGKILLEMGEYDQSQKCYERMMHDLQVKMGDCHMGFGKTHFYQKQDKPALVHLEQAMKVREEVQGPKHTSVGEVYNFIGALQCLLWNVSNGNYRIYETIPKNNSTIFDCLYNLVITGDELLQLGMDVHIDSIPYCRQSSIKNNDNLLSNNTEQWTFDQLRQMNISLKQLYDWYVPLDIIEEYLLEQSNGTIVNCSNKNNYWFGNRCQYTLDSYAELKDILSDRFDAKDYMEDDLLTITNGTCYLVPNDQCQSILCLDWREICDGKIDCTNGFDEYHCHLLEMNECDEINEFRCLNGQCIDKTFYRDQYPDCMDHTDEKFSNIDDCFRTFYTHCEDYSCPNMWFSCGDGFCYDGPINLDITLCRSKRDYLYLQKMLSSSTLILFSHIHIIYNDMKPERICYNQSLCPYLFNTNHFGIMTTSLNGLTCQILDNKTIDVKRFVQSCSLLPSEHQCALFKCNDGSKCFSQHRLSDGYKDCFNGEDEYQNNTCLLNYSFRFKCDQGTRCIHPTAIANKFKDCNDGMDETYFIRQLCNWIYTDECRSFRNESRRFNFTFEQLCNSFTEISSDLEGNTDETDCRSDEWNCLNFHTKCNHIWNCPNGEDELGCGKPNLASRHCNKTTHFCLDIQNGLPICLPLNKANDGIIDCIGSIDERSFCRSKYPYDYVLRYRCLNSNVCISPFQTCDCHQDCPLNDDETIACQWMNNGQTSLCHKHDFRCRNGIVYNYTKGNFRCDGSLFHCTDGEDELFCDLIEYHPGTRVNSLDMNNYPLQKQIKQQRSYIDSMIIWYCNRGLYVRSLESSSGFVCLCPVYYYGDRCQYQRKRITSIFHVELTGSFNRNFPTMKFLVLLIRANEKRIILSYEQFLYTPFEYCSPKYIIHLVYPINDSLSLYSNDSIEVLMFTSSIVEHHSTWIFKIPFHFLPVQRIVKRLFISNIDTFDNSIERIINKKNSSSCSKDSFYVGYDINLNRDICVCPLDRIGSRCFIPFNPCTNWSCNYHGQCYPNDERAHPNSQFRCICDLEWYGKRCENKKFRFDISFTDSKMISLSTIALIHLIIPSTFREETYLTSFYRFHEEILNLTFFLELTFDSSDSSGLISFIQLFKDLNHVSYYLLNFITQVNESLSEMDVIVDQKNRCRSVEELLNKTILSQPYLRRVKYYQQICLKSKLIEKFQCFYDEQLMCLCDKTNHAYCFNINLTYSGCPWNKCSERGICIKDHELCPKNSFCLCNSCSYGSVCQFSTEDYMLSLDAIIGSHMKPMITNLYYQTTTIQITFIVIIILGFIGIILNILSIGTFNNRTTQEVGSAFYLLTSAFLGLLTIILLMCKMILLLYDKQNNLSCSLIEFSFKWFLTSCEWLNSCVAIERCTALLYKTHFSRLKSKYISKCLIPSVIIFVGIISLPEIFFRRMIIDEEDKRNWCVFTLNNDSRPKIFKCYIASNLFLFFAPIIINLVSSIIIIRETFKLKQRAKWNFNRNINQAHQWSIRLIFIKKQIMEHKHILLGPLLLAILSFPRILFLFTFVCKKLDHRPFLSLFAYLIGFIPSMTILFLFIIPSTVYRLALRSLIKRILCNRILN</sequence>
<feature type="transmembrane region" description="Helical" evidence="9">
    <location>
        <begin position="1682"/>
        <end position="1705"/>
    </location>
</feature>
<name>A0A819HCT0_9BILA</name>
<evidence type="ECO:0000256" key="4">
    <source>
        <dbReference type="ARBA" id="ARBA00022989"/>
    </source>
</evidence>
<dbReference type="CDD" id="cd00112">
    <property type="entry name" value="LDLa"/>
    <property type="match status" value="2"/>
</dbReference>
<feature type="transmembrane region" description="Helical" evidence="9">
    <location>
        <begin position="1596"/>
        <end position="1617"/>
    </location>
</feature>